<dbReference type="PANTHER" id="PTHR48111:SF40">
    <property type="entry name" value="PHOSPHATE REGULON TRANSCRIPTIONAL REGULATORY PROTEIN PHOB"/>
    <property type="match status" value="1"/>
</dbReference>
<dbReference type="Pfam" id="PF00072">
    <property type="entry name" value="Response_reg"/>
    <property type="match status" value="1"/>
</dbReference>
<sequence>MSDELRVLLVDDEEEFVRTLAERLEIRGVKALVALDGGEAINFLEEGDVDVVVLDVRMPGMSGLEVLRHIKETRPHLPVILLTGHGDTRDGIEGMRLGAFDYLMKPLNIDTLMEKLFEATRMKQ</sequence>
<evidence type="ECO:0000313" key="6">
    <source>
        <dbReference type="EMBL" id="SFM63633.1"/>
    </source>
</evidence>
<name>A0A1I4SH56_9BACT</name>
<proteinExistence type="predicted"/>
<dbReference type="InterPro" id="IPR001789">
    <property type="entry name" value="Sig_transdc_resp-reg_receiver"/>
</dbReference>
<evidence type="ECO:0000256" key="2">
    <source>
        <dbReference type="ARBA" id="ARBA00023012"/>
    </source>
</evidence>
<evidence type="ECO:0000256" key="3">
    <source>
        <dbReference type="ARBA" id="ARBA00023125"/>
    </source>
</evidence>
<feature type="modified residue" description="4-aspartylphosphate" evidence="4">
    <location>
        <position position="55"/>
    </location>
</feature>
<evidence type="ECO:0000256" key="1">
    <source>
        <dbReference type="ARBA" id="ARBA00022553"/>
    </source>
</evidence>
<dbReference type="GO" id="GO:0000976">
    <property type="term" value="F:transcription cis-regulatory region binding"/>
    <property type="evidence" value="ECO:0007669"/>
    <property type="project" value="TreeGrafter"/>
</dbReference>
<protein>
    <submittedName>
        <fullName evidence="6">Response regulator receiver domain-containing protein</fullName>
    </submittedName>
</protein>
<dbReference type="Proteomes" id="UP000199611">
    <property type="component" value="Unassembled WGS sequence"/>
</dbReference>
<dbReference type="GO" id="GO:0000156">
    <property type="term" value="F:phosphorelay response regulator activity"/>
    <property type="evidence" value="ECO:0007669"/>
    <property type="project" value="TreeGrafter"/>
</dbReference>
<keyword evidence="2" id="KW-0902">Two-component regulatory system</keyword>
<dbReference type="AlphaFoldDB" id="A0A1I4SH56"/>
<dbReference type="GO" id="GO:0006355">
    <property type="term" value="P:regulation of DNA-templated transcription"/>
    <property type="evidence" value="ECO:0007669"/>
    <property type="project" value="TreeGrafter"/>
</dbReference>
<dbReference type="GO" id="GO:0005829">
    <property type="term" value="C:cytosol"/>
    <property type="evidence" value="ECO:0007669"/>
    <property type="project" value="TreeGrafter"/>
</dbReference>
<dbReference type="InterPro" id="IPR011006">
    <property type="entry name" value="CheY-like_superfamily"/>
</dbReference>
<dbReference type="SMART" id="SM00448">
    <property type="entry name" value="REC"/>
    <property type="match status" value="1"/>
</dbReference>
<dbReference type="PANTHER" id="PTHR48111">
    <property type="entry name" value="REGULATOR OF RPOS"/>
    <property type="match status" value="1"/>
</dbReference>
<dbReference type="SUPFAM" id="SSF52172">
    <property type="entry name" value="CheY-like"/>
    <property type="match status" value="1"/>
</dbReference>
<dbReference type="PROSITE" id="PS50110">
    <property type="entry name" value="RESPONSE_REGULATORY"/>
    <property type="match status" value="1"/>
</dbReference>
<reference evidence="6 7" key="1">
    <citation type="submission" date="2016-10" db="EMBL/GenBank/DDBJ databases">
        <authorList>
            <person name="de Groot N.N."/>
        </authorList>
    </citation>
    <scope>NUCLEOTIDE SEQUENCE [LARGE SCALE GENOMIC DNA]</scope>
    <source>
        <strain evidence="6 7">DSM 9990</strain>
    </source>
</reference>
<keyword evidence="3" id="KW-0238">DNA-binding</keyword>
<organism evidence="6 7">
    <name type="scientific">Thermodesulforhabdus norvegica</name>
    <dbReference type="NCBI Taxonomy" id="39841"/>
    <lineage>
        <taxon>Bacteria</taxon>
        <taxon>Pseudomonadati</taxon>
        <taxon>Thermodesulfobacteriota</taxon>
        <taxon>Syntrophobacteria</taxon>
        <taxon>Syntrophobacterales</taxon>
        <taxon>Thermodesulforhabdaceae</taxon>
        <taxon>Thermodesulforhabdus</taxon>
    </lineage>
</organism>
<dbReference type="STRING" id="39841.SAMN05660836_00954"/>
<dbReference type="InterPro" id="IPR039420">
    <property type="entry name" value="WalR-like"/>
</dbReference>
<dbReference type="Gene3D" id="3.40.50.2300">
    <property type="match status" value="1"/>
</dbReference>
<dbReference type="EMBL" id="FOUU01000002">
    <property type="protein sequence ID" value="SFM63633.1"/>
    <property type="molecule type" value="Genomic_DNA"/>
</dbReference>
<feature type="domain" description="Response regulatory" evidence="5">
    <location>
        <begin position="6"/>
        <end position="120"/>
    </location>
</feature>
<accession>A0A1I4SH56</accession>
<evidence type="ECO:0000313" key="7">
    <source>
        <dbReference type="Proteomes" id="UP000199611"/>
    </source>
</evidence>
<keyword evidence="1 4" id="KW-0597">Phosphoprotein</keyword>
<keyword evidence="7" id="KW-1185">Reference proteome</keyword>
<dbReference type="GO" id="GO:0032993">
    <property type="term" value="C:protein-DNA complex"/>
    <property type="evidence" value="ECO:0007669"/>
    <property type="project" value="TreeGrafter"/>
</dbReference>
<gene>
    <name evidence="6" type="ORF">SAMN05660836_00954</name>
</gene>
<dbReference type="RefSeq" id="WP_093393873.1">
    <property type="nucleotide sequence ID" value="NZ_FOUU01000002.1"/>
</dbReference>
<evidence type="ECO:0000259" key="5">
    <source>
        <dbReference type="PROSITE" id="PS50110"/>
    </source>
</evidence>
<dbReference type="OrthoDB" id="9800029at2"/>
<evidence type="ECO:0000256" key="4">
    <source>
        <dbReference type="PROSITE-ProRule" id="PRU00169"/>
    </source>
</evidence>